<accession>A0ABW9RV66</accession>
<dbReference type="RefSeq" id="WP_155175291.1">
    <property type="nucleotide sequence ID" value="NZ_BAAAFL010000012.1"/>
</dbReference>
<gene>
    <name evidence="1" type="ORF">E1163_24315</name>
</gene>
<sequence length="219" mass="24353">MAFPFFEASAQFEPEEVVEEESNSIFSHRGMEASFGMKTFVIESDVPELDALQVYEEGGSAAFIFGNSYSRIVARAVGLYYSNAATKRTIDLFEVEINSNIYLLKAMQLPSRKADAYVLAGLNNQSIKFYGHYIDAAERAKQGKSPGREPFLGSINTTNVNLGLGVEYRIQAENDFVHFFVEAKTSLQLGESANVKSLENTSIKDPYAINVGVRFGRRK</sequence>
<name>A0ABW9RV66_9BACT</name>
<reference evidence="1 2" key="1">
    <citation type="submission" date="2019-02" db="EMBL/GenBank/DDBJ databases">
        <authorList>
            <person name="Goldberg S.R."/>
            <person name="Haltli B.A."/>
            <person name="Correa H."/>
            <person name="Russell K.G."/>
        </authorList>
    </citation>
    <scope>NUCLEOTIDE SEQUENCE [LARGE SCALE GENOMIC DNA]</scope>
    <source>
        <strain evidence="1 2">JCM 16186</strain>
    </source>
</reference>
<evidence type="ECO:0000313" key="2">
    <source>
        <dbReference type="Proteomes" id="UP000798808"/>
    </source>
</evidence>
<organism evidence="1 2">
    <name type="scientific">Fulvivirga kasyanovii</name>
    <dbReference type="NCBI Taxonomy" id="396812"/>
    <lineage>
        <taxon>Bacteria</taxon>
        <taxon>Pseudomonadati</taxon>
        <taxon>Bacteroidota</taxon>
        <taxon>Cytophagia</taxon>
        <taxon>Cytophagales</taxon>
        <taxon>Fulvivirgaceae</taxon>
        <taxon>Fulvivirga</taxon>
    </lineage>
</organism>
<proteinExistence type="predicted"/>
<comment type="caution">
    <text evidence="1">The sequence shown here is derived from an EMBL/GenBank/DDBJ whole genome shotgun (WGS) entry which is preliminary data.</text>
</comment>
<dbReference type="Proteomes" id="UP000798808">
    <property type="component" value="Unassembled WGS sequence"/>
</dbReference>
<keyword evidence="2" id="KW-1185">Reference proteome</keyword>
<evidence type="ECO:0008006" key="3">
    <source>
        <dbReference type="Google" id="ProtNLM"/>
    </source>
</evidence>
<dbReference type="EMBL" id="SMLW01000653">
    <property type="protein sequence ID" value="MTI28103.1"/>
    <property type="molecule type" value="Genomic_DNA"/>
</dbReference>
<evidence type="ECO:0000313" key="1">
    <source>
        <dbReference type="EMBL" id="MTI28103.1"/>
    </source>
</evidence>
<protein>
    <recommendedName>
        <fullName evidence="3">Outer membrane protein beta-barrel domain-containing protein</fullName>
    </recommendedName>
</protein>